<organism evidence="1 2">
    <name type="scientific">Enterocloster bolteae (strain ATCC BAA-613 / DSM 15670 / CCUG 46953 / JCM 12243 / WAL 16351)</name>
    <name type="common">Clostridium bolteae</name>
    <dbReference type="NCBI Taxonomy" id="411902"/>
    <lineage>
        <taxon>Bacteria</taxon>
        <taxon>Bacillati</taxon>
        <taxon>Bacillota</taxon>
        <taxon>Clostridia</taxon>
        <taxon>Lachnospirales</taxon>
        <taxon>Lachnospiraceae</taxon>
        <taxon>Enterocloster</taxon>
    </lineage>
</organism>
<dbReference type="HOGENOM" id="CLU_2896047_0_0_9"/>
<gene>
    <name evidence="1" type="ORF">CLOBOL_02023</name>
</gene>
<proteinExistence type="predicted"/>
<evidence type="ECO:0000313" key="1">
    <source>
        <dbReference type="EMBL" id="EDP17781.1"/>
    </source>
</evidence>
<reference evidence="1 2" key="1">
    <citation type="submission" date="2007-08" db="EMBL/GenBank/DDBJ databases">
        <authorList>
            <person name="Fulton L."/>
            <person name="Clifton S."/>
            <person name="Fulton B."/>
            <person name="Xu J."/>
            <person name="Minx P."/>
            <person name="Pepin K.H."/>
            <person name="Johnson M."/>
            <person name="Thiruvilangam P."/>
            <person name="Bhonagiri V."/>
            <person name="Nash W.E."/>
            <person name="Mardis E.R."/>
            <person name="Wilson R.K."/>
        </authorList>
    </citation>
    <scope>NUCLEOTIDE SEQUENCE [LARGE SCALE GENOMIC DNA]</scope>
    <source>
        <strain evidence="2">ATCC BAA-613 / DSM 15670 / CCUG 46953 / JCM 12243 / WAL 16351</strain>
    </source>
</reference>
<comment type="caution">
    <text evidence="1">The sequence shown here is derived from an EMBL/GenBank/DDBJ whole genome shotgun (WGS) entry which is preliminary data.</text>
</comment>
<name>A8RMT9_ENTBW</name>
<reference evidence="1 2" key="2">
    <citation type="submission" date="2007-09" db="EMBL/GenBank/DDBJ databases">
        <title>Draft genome sequence of Clostridium bolteae (ATCC BAA-613).</title>
        <authorList>
            <person name="Sudarsanam P."/>
            <person name="Ley R."/>
            <person name="Guruge J."/>
            <person name="Turnbaugh P.J."/>
            <person name="Mahowald M."/>
            <person name="Liep D."/>
            <person name="Gordon J."/>
        </authorList>
    </citation>
    <scope>NUCLEOTIDE SEQUENCE [LARGE SCALE GENOMIC DNA]</scope>
    <source>
        <strain evidence="2">ATCC BAA-613 / DSM 15670 / CCUG 46953 / JCM 12243 / WAL 16351</strain>
    </source>
</reference>
<evidence type="ECO:0000313" key="2">
    <source>
        <dbReference type="Proteomes" id="UP000005396"/>
    </source>
</evidence>
<dbReference type="Proteomes" id="UP000005396">
    <property type="component" value="Unassembled WGS sequence"/>
</dbReference>
<dbReference type="AlphaFoldDB" id="A8RMT9"/>
<accession>A8RMT9</accession>
<dbReference type="PaxDb" id="411902-CLOBOL_02023"/>
<dbReference type="EMBL" id="ABCC02000021">
    <property type="protein sequence ID" value="EDP17781.1"/>
    <property type="molecule type" value="Genomic_DNA"/>
</dbReference>
<sequence>MAFIACALMIPSLGGSSFTIITINVTTTSTTPLTHAIILFFIFGPAPVNEVKQRGNRCFYHV</sequence>
<protein>
    <submittedName>
        <fullName evidence="1">Uncharacterized protein</fullName>
    </submittedName>
</protein>